<evidence type="ECO:0000259" key="1">
    <source>
        <dbReference type="Pfam" id="PF17667"/>
    </source>
</evidence>
<comment type="caution">
    <text evidence="2">The sequence shown here is derived from an EMBL/GenBank/DDBJ whole genome shotgun (WGS) entry which is preliminary data.</text>
</comment>
<keyword evidence="3" id="KW-1185">Reference proteome</keyword>
<feature type="domain" description="Fungal-type protein kinase" evidence="1">
    <location>
        <begin position="1"/>
        <end position="83"/>
    </location>
</feature>
<evidence type="ECO:0000313" key="2">
    <source>
        <dbReference type="EMBL" id="PSR87276.1"/>
    </source>
</evidence>
<gene>
    <name evidence="2" type="ORF">PHLCEN_2v5210</name>
</gene>
<proteinExistence type="predicted"/>
<dbReference type="EMBL" id="MLYV02000515">
    <property type="protein sequence ID" value="PSR87276.1"/>
    <property type="molecule type" value="Genomic_DNA"/>
</dbReference>
<sequence>MILHGEQDGSQLGVLIDFDNTGHITDPVRLATNVIKSKDGVVCVGTMPYMAIEVLRGYPLLPGGVSQHTMAHNSESILYILLNLFINTGGPQQRRAVPNKDDWVRINSTVPWFNTPSHLALAEIKDEQLKDFEQNLLAFVDPYFEDMKPMLRSLYHSCHVCGFNWTQSHWLLLLPDNLTESEVMDVMGPTEFFSSSATLEAYSENSE</sequence>
<organism evidence="2 3">
    <name type="scientific">Hermanssonia centrifuga</name>
    <dbReference type="NCBI Taxonomy" id="98765"/>
    <lineage>
        <taxon>Eukaryota</taxon>
        <taxon>Fungi</taxon>
        <taxon>Dikarya</taxon>
        <taxon>Basidiomycota</taxon>
        <taxon>Agaricomycotina</taxon>
        <taxon>Agaricomycetes</taxon>
        <taxon>Polyporales</taxon>
        <taxon>Meruliaceae</taxon>
        <taxon>Hermanssonia</taxon>
    </lineage>
</organism>
<name>A0A2R6P995_9APHY</name>
<evidence type="ECO:0000313" key="3">
    <source>
        <dbReference type="Proteomes" id="UP000186601"/>
    </source>
</evidence>
<dbReference type="Pfam" id="PF17667">
    <property type="entry name" value="Pkinase_fungal"/>
    <property type="match status" value="1"/>
</dbReference>
<dbReference type="AlphaFoldDB" id="A0A2R6P995"/>
<protein>
    <recommendedName>
        <fullName evidence="1">Fungal-type protein kinase domain-containing protein</fullName>
    </recommendedName>
</protein>
<reference evidence="2 3" key="1">
    <citation type="submission" date="2018-02" db="EMBL/GenBank/DDBJ databases">
        <title>Genome sequence of the basidiomycete white-rot fungus Phlebia centrifuga.</title>
        <authorList>
            <person name="Granchi Z."/>
            <person name="Peng M."/>
            <person name="de Vries R.P."/>
            <person name="Hilden K."/>
            <person name="Makela M.R."/>
            <person name="Grigoriev I."/>
            <person name="Riley R."/>
        </authorList>
    </citation>
    <scope>NUCLEOTIDE SEQUENCE [LARGE SCALE GENOMIC DNA]</scope>
    <source>
        <strain evidence="2 3">FBCC195</strain>
    </source>
</reference>
<dbReference type="InterPro" id="IPR040976">
    <property type="entry name" value="Pkinase_fungal"/>
</dbReference>
<dbReference type="Proteomes" id="UP000186601">
    <property type="component" value="Unassembled WGS sequence"/>
</dbReference>
<dbReference type="OrthoDB" id="5584477at2759"/>
<accession>A0A2R6P995</accession>